<protein>
    <submittedName>
        <fullName evidence="1">Uncharacterized protein</fullName>
    </submittedName>
</protein>
<dbReference type="Proteomes" id="UP000822476">
    <property type="component" value="Unassembled WGS sequence"/>
</dbReference>
<dbReference type="AlphaFoldDB" id="A0A8S9YLX6"/>
<name>A0A8S9YLX6_9TREM</name>
<keyword evidence="2" id="KW-1185">Reference proteome</keyword>
<dbReference type="EMBL" id="JTDE01003738">
    <property type="protein sequence ID" value="KAF7255702.1"/>
    <property type="molecule type" value="Genomic_DNA"/>
</dbReference>
<accession>A0A8S9YLX6</accession>
<comment type="caution">
    <text evidence="1">The sequence shown here is derived from an EMBL/GenBank/DDBJ whole genome shotgun (WGS) entry which is preliminary data.</text>
</comment>
<evidence type="ECO:0000313" key="2">
    <source>
        <dbReference type="Proteomes" id="UP000822476"/>
    </source>
</evidence>
<gene>
    <name evidence="1" type="ORF">EG68_07671</name>
</gene>
<organism evidence="1 2">
    <name type="scientific">Paragonimus skrjabini miyazakii</name>
    <dbReference type="NCBI Taxonomy" id="59628"/>
    <lineage>
        <taxon>Eukaryota</taxon>
        <taxon>Metazoa</taxon>
        <taxon>Spiralia</taxon>
        <taxon>Lophotrochozoa</taxon>
        <taxon>Platyhelminthes</taxon>
        <taxon>Trematoda</taxon>
        <taxon>Digenea</taxon>
        <taxon>Plagiorchiida</taxon>
        <taxon>Troglotremata</taxon>
        <taxon>Troglotrematidae</taxon>
        <taxon>Paragonimus</taxon>
    </lineage>
</organism>
<evidence type="ECO:0000313" key="1">
    <source>
        <dbReference type="EMBL" id="KAF7255702.1"/>
    </source>
</evidence>
<sequence>MVWLLCCYLSSDHAGDSSKQSGLGQMDMLYCIQVPSTSDMRELNFKSSSFDVNNLRDSSSTVEKRLRPWCRNVVSNDAPQLTLAMMFSEGGCTLILYLLIFA</sequence>
<proteinExistence type="predicted"/>
<reference evidence="1" key="1">
    <citation type="submission" date="2019-07" db="EMBL/GenBank/DDBJ databases">
        <title>Annotation for the trematode Paragonimus miyazaki's.</title>
        <authorList>
            <person name="Choi Y.-J."/>
        </authorList>
    </citation>
    <scope>NUCLEOTIDE SEQUENCE</scope>
    <source>
        <strain evidence="1">Japan</strain>
    </source>
</reference>